<dbReference type="SUPFAM" id="SSF57756">
    <property type="entry name" value="Retrovirus zinc finger-like domains"/>
    <property type="match status" value="1"/>
</dbReference>
<accession>F0X2D2</accession>
<dbReference type="HOGENOM" id="CLU_130674_0_0_1"/>
<dbReference type="InterPro" id="IPR036875">
    <property type="entry name" value="Znf_CCHC_sf"/>
</dbReference>
<evidence type="ECO:0000313" key="3">
    <source>
        <dbReference type="EMBL" id="CCA28018.1"/>
    </source>
</evidence>
<evidence type="ECO:0000256" key="1">
    <source>
        <dbReference type="PROSITE-ProRule" id="PRU00047"/>
    </source>
</evidence>
<dbReference type="AlphaFoldDB" id="F0X2D2"/>
<dbReference type="EMBL" id="FR824817">
    <property type="protein sequence ID" value="CCA28018.1"/>
    <property type="molecule type" value="Genomic_DNA"/>
</dbReference>
<protein>
    <submittedName>
        <fullName evidence="3">AlNc14C976G12683 protein</fullName>
    </submittedName>
</protein>
<sequence>MQKGGNMMDHFLKFDEMCMWMQAVGDEISQDKQLVILLGSFPEEYNQISKIIENMPCMDLLQAKKMLRREFESMARKEKTEVALKAITKSRKFRFGRKGGKFEGKCFACNRFGHKKEDCWKNRRVQEDKNEQD</sequence>
<dbReference type="GO" id="GO:0003676">
    <property type="term" value="F:nucleic acid binding"/>
    <property type="evidence" value="ECO:0007669"/>
    <property type="project" value="InterPro"/>
</dbReference>
<keyword evidence="1" id="KW-0863">Zinc-finger</keyword>
<dbReference type="Pfam" id="PF14223">
    <property type="entry name" value="Retrotran_gag_2"/>
    <property type="match status" value="1"/>
</dbReference>
<dbReference type="PROSITE" id="PS50158">
    <property type="entry name" value="ZF_CCHC"/>
    <property type="match status" value="1"/>
</dbReference>
<keyword evidence="1" id="KW-0479">Metal-binding</keyword>
<reference evidence="3" key="2">
    <citation type="submission" date="2011-02" db="EMBL/GenBank/DDBJ databases">
        <authorList>
            <person name="MacLean D."/>
        </authorList>
    </citation>
    <scope>NUCLEOTIDE SEQUENCE</scope>
</reference>
<gene>
    <name evidence="3" type="primary">AlNc14C976G12683</name>
    <name evidence="3" type="ORF">ALNC14_141620</name>
</gene>
<organism evidence="3">
    <name type="scientific">Albugo laibachii Nc14</name>
    <dbReference type="NCBI Taxonomy" id="890382"/>
    <lineage>
        <taxon>Eukaryota</taxon>
        <taxon>Sar</taxon>
        <taxon>Stramenopiles</taxon>
        <taxon>Oomycota</taxon>
        <taxon>Peronosporomycetes</taxon>
        <taxon>Albuginales</taxon>
        <taxon>Albuginaceae</taxon>
        <taxon>Albugo</taxon>
    </lineage>
</organism>
<reference evidence="3" key="1">
    <citation type="journal article" date="2011" name="PLoS Biol.">
        <title>Gene gain and loss during evolution of obligate parasitism in the white rust pathogen of Arabidopsis thaliana.</title>
        <authorList>
            <person name="Kemen E."/>
            <person name="Gardiner A."/>
            <person name="Schultz-Larsen T."/>
            <person name="Kemen A.C."/>
            <person name="Balmuth A.L."/>
            <person name="Robert-Seilaniantz A."/>
            <person name="Bailey K."/>
            <person name="Holub E."/>
            <person name="Studholme D.J."/>
            <person name="Maclean D."/>
            <person name="Jones J.D."/>
        </authorList>
    </citation>
    <scope>NUCLEOTIDE SEQUENCE</scope>
</reference>
<proteinExistence type="predicted"/>
<dbReference type="InterPro" id="IPR001878">
    <property type="entry name" value="Znf_CCHC"/>
</dbReference>
<evidence type="ECO:0000259" key="2">
    <source>
        <dbReference type="PROSITE" id="PS50158"/>
    </source>
</evidence>
<feature type="domain" description="CCHC-type" evidence="2">
    <location>
        <begin position="105"/>
        <end position="119"/>
    </location>
</feature>
<keyword evidence="1" id="KW-0862">Zinc</keyword>
<name>F0X2D2_9STRA</name>
<dbReference type="GO" id="GO:0008270">
    <property type="term" value="F:zinc ion binding"/>
    <property type="evidence" value="ECO:0007669"/>
    <property type="project" value="UniProtKB-KW"/>
</dbReference>